<gene>
    <name evidence="2" type="ORF">SCA03_23890</name>
</gene>
<evidence type="ECO:0000256" key="1">
    <source>
        <dbReference type="SAM" id="MobiDB-lite"/>
    </source>
</evidence>
<evidence type="ECO:0000313" key="2">
    <source>
        <dbReference type="EMBL" id="GEB49838.1"/>
    </source>
</evidence>
<feature type="compositionally biased region" description="Gly residues" evidence="1">
    <location>
        <begin position="1"/>
        <end position="13"/>
    </location>
</feature>
<feature type="region of interest" description="Disordered" evidence="1">
    <location>
        <begin position="705"/>
        <end position="725"/>
    </location>
</feature>
<dbReference type="OrthoDB" id="3311584at2"/>
<organism evidence="2 3">
    <name type="scientific">Streptomyces cacaoi</name>
    <dbReference type="NCBI Taxonomy" id="1898"/>
    <lineage>
        <taxon>Bacteria</taxon>
        <taxon>Bacillati</taxon>
        <taxon>Actinomycetota</taxon>
        <taxon>Actinomycetes</taxon>
        <taxon>Kitasatosporales</taxon>
        <taxon>Streptomycetaceae</taxon>
        <taxon>Streptomyces</taxon>
    </lineage>
</organism>
<keyword evidence="3" id="KW-1185">Reference proteome</keyword>
<evidence type="ECO:0008006" key="4">
    <source>
        <dbReference type="Google" id="ProtNLM"/>
    </source>
</evidence>
<proteinExistence type="predicted"/>
<dbReference type="Gene3D" id="1.25.40.10">
    <property type="entry name" value="Tetratricopeptide repeat domain"/>
    <property type="match status" value="1"/>
</dbReference>
<dbReference type="Proteomes" id="UP000319210">
    <property type="component" value="Unassembled WGS sequence"/>
</dbReference>
<dbReference type="PANTHER" id="PTHR47691:SF3">
    <property type="entry name" value="HTH-TYPE TRANSCRIPTIONAL REGULATOR RV0890C-RELATED"/>
    <property type="match status" value="1"/>
</dbReference>
<dbReference type="Gene3D" id="3.40.50.300">
    <property type="entry name" value="P-loop containing nucleotide triphosphate hydrolases"/>
    <property type="match status" value="1"/>
</dbReference>
<dbReference type="SUPFAM" id="SSF52540">
    <property type="entry name" value="P-loop containing nucleoside triphosphate hydrolases"/>
    <property type="match status" value="1"/>
</dbReference>
<dbReference type="PRINTS" id="PR00364">
    <property type="entry name" value="DISEASERSIST"/>
</dbReference>
<dbReference type="AlphaFoldDB" id="A0A4Y3QZI1"/>
<dbReference type="InterPro" id="IPR011990">
    <property type="entry name" value="TPR-like_helical_dom_sf"/>
</dbReference>
<feature type="region of interest" description="Disordered" evidence="1">
    <location>
        <begin position="1"/>
        <end position="37"/>
    </location>
</feature>
<dbReference type="RefSeq" id="WP_141275357.1">
    <property type="nucleotide sequence ID" value="NZ_BJMM01000009.1"/>
</dbReference>
<dbReference type="EMBL" id="BJMM01000009">
    <property type="protein sequence ID" value="GEB49838.1"/>
    <property type="molecule type" value="Genomic_DNA"/>
</dbReference>
<sequence length="725" mass="77261">MDGQEGAGNGGLSGASPGPHAAVAGGTTSGGRDRRPAHNTLAGHAVVHGSVVQAERIESLTVVPREAGPLPVPRQLPVATVPFVNRTAELSGLTSALEANRLVAVSGLGGVGKTQLVARWAEEVAERFPDGQLYADLEDGRRDGAVDVSAVLADFLVALGAGDRMPATPASRAALFRTATAGRRLLIVLDNVQHAPEARPLFPGPGGARLLVLSRRRLPSLVLDGAAELTVDPLDERAGTELVRCWRHDAAEGTAERLVRLCGGLPLALRAAGHRIVSRSHLTLEDAVRELDAAEGPDAGGARWSVDDEVPAEAVFDRAVRELPDAARELYETLGCYPGTTFTREAVEAAGAPGGPEAIGELLTAHLALRHASPRDPEVSRFRLHDVVRAHARRHAREHVPAERRTAALRGFVGFCVTRAAHADHATFGSRLRLQPDPAGTCPFTGRAQALEWLEAERSNLLAVLRAAAELGEHDAVWQLCESLWALYHSRKHYSDWIESHRLGITAAQWSARPDAEIRMRNQLARAHYELGEWERAGAEIAPAEELLPLVDERRLHGVVWETRGLIALGTGRAEESAELFTRALRANEGDAHGVVVQSYNLAQALVGCGRAGEALTVLDEAMAGPADDALMQMRAQLVRARAHRAGGDADAAVVCAVDAAVRAAELGQYAKLEQALDLTAELADEVSDDRLRRSGLEQAARLREAVAADAGRETDGGRGGPRAR</sequence>
<dbReference type="PANTHER" id="PTHR47691">
    <property type="entry name" value="REGULATOR-RELATED"/>
    <property type="match status" value="1"/>
</dbReference>
<accession>A0A4Y3QZI1</accession>
<dbReference type="InterPro" id="IPR027417">
    <property type="entry name" value="P-loop_NTPase"/>
</dbReference>
<protein>
    <recommendedName>
        <fullName evidence="4">NB-ARC domain-containing protein</fullName>
    </recommendedName>
</protein>
<feature type="compositionally biased region" description="Basic and acidic residues" evidence="1">
    <location>
        <begin position="705"/>
        <end position="717"/>
    </location>
</feature>
<comment type="caution">
    <text evidence="2">The sequence shown here is derived from an EMBL/GenBank/DDBJ whole genome shotgun (WGS) entry which is preliminary data.</text>
</comment>
<name>A0A4Y3QZI1_STRCI</name>
<evidence type="ECO:0000313" key="3">
    <source>
        <dbReference type="Proteomes" id="UP000319210"/>
    </source>
</evidence>
<dbReference type="SUPFAM" id="SSF48452">
    <property type="entry name" value="TPR-like"/>
    <property type="match status" value="1"/>
</dbReference>
<reference evidence="2 3" key="1">
    <citation type="submission" date="2019-06" db="EMBL/GenBank/DDBJ databases">
        <title>Whole genome shotgun sequence of Streptomyces cacaoi subsp. cacaoi NBRC 12748.</title>
        <authorList>
            <person name="Hosoyama A."/>
            <person name="Uohara A."/>
            <person name="Ohji S."/>
            <person name="Ichikawa N."/>
        </authorList>
    </citation>
    <scope>NUCLEOTIDE SEQUENCE [LARGE SCALE GENOMIC DNA]</scope>
    <source>
        <strain evidence="2 3">NBRC 12748</strain>
    </source>
</reference>